<dbReference type="Gene3D" id="3.10.350.10">
    <property type="entry name" value="LysM domain"/>
    <property type="match status" value="1"/>
</dbReference>
<keyword evidence="2" id="KW-0732">Signal</keyword>
<feature type="chain" id="PRO_5045500355" evidence="2">
    <location>
        <begin position="36"/>
        <end position="168"/>
    </location>
</feature>
<name>A0ABX1JKQ2_9MICC</name>
<gene>
    <name evidence="3" type="ORF">HER39_04705</name>
</gene>
<evidence type="ECO:0000313" key="3">
    <source>
        <dbReference type="EMBL" id="NKX49884.1"/>
    </source>
</evidence>
<evidence type="ECO:0000256" key="1">
    <source>
        <dbReference type="SAM" id="MobiDB-lite"/>
    </source>
</evidence>
<accession>A0ABX1JKQ2</accession>
<dbReference type="CDD" id="cd00118">
    <property type="entry name" value="LysM"/>
    <property type="match status" value="1"/>
</dbReference>
<keyword evidence="4" id="KW-1185">Reference proteome</keyword>
<evidence type="ECO:0000313" key="4">
    <source>
        <dbReference type="Proteomes" id="UP000523795"/>
    </source>
</evidence>
<evidence type="ECO:0000256" key="2">
    <source>
        <dbReference type="SAM" id="SignalP"/>
    </source>
</evidence>
<feature type="compositionally biased region" description="Low complexity" evidence="1">
    <location>
        <begin position="33"/>
        <end position="51"/>
    </location>
</feature>
<feature type="signal peptide" evidence="2">
    <location>
        <begin position="1"/>
        <end position="35"/>
    </location>
</feature>
<dbReference type="Proteomes" id="UP000523795">
    <property type="component" value="Unassembled WGS sequence"/>
</dbReference>
<dbReference type="InterPro" id="IPR018392">
    <property type="entry name" value="LysM"/>
</dbReference>
<feature type="region of interest" description="Disordered" evidence="1">
    <location>
        <begin position="33"/>
        <end position="108"/>
    </location>
</feature>
<sequence length="168" mass="17035">MRLAAFSFAASPAFLRRLVAAVLGLQLLASPTANASAPAPANTPAAASPAPDAGQPDPYFTVPPPAHDAVGGRAAPVDPSWHPTAPAPSPGPVAGAVPAPERQPGPDTVTVRAGDTLWDIAARDLGSLATDAEIAAHWPRWYAGNRAVIGADPAFLVPGQILNPPSER</sequence>
<protein>
    <submittedName>
        <fullName evidence="3">LysM peptidoglycan-binding domain-containing protein</fullName>
    </submittedName>
</protein>
<dbReference type="EMBL" id="JAAZSR010000045">
    <property type="protein sequence ID" value="NKX49884.1"/>
    <property type="molecule type" value="Genomic_DNA"/>
</dbReference>
<reference evidence="3 4" key="1">
    <citation type="submission" date="2020-04" db="EMBL/GenBank/DDBJ databases">
        <authorList>
            <person name="Liu S."/>
        </authorList>
    </citation>
    <scope>NUCLEOTIDE SEQUENCE [LARGE SCALE GENOMIC DNA]</scope>
    <source>
        <strain evidence="3 4">CGMCC 1.15091</strain>
    </source>
</reference>
<dbReference type="InterPro" id="IPR036779">
    <property type="entry name" value="LysM_dom_sf"/>
</dbReference>
<comment type="caution">
    <text evidence="3">The sequence shown here is derived from an EMBL/GenBank/DDBJ whole genome shotgun (WGS) entry which is preliminary data.</text>
</comment>
<proteinExistence type="predicted"/>
<organism evidence="3 4">
    <name type="scientific">Arthrobacter deserti</name>
    <dbReference type="NCBI Taxonomy" id="1742687"/>
    <lineage>
        <taxon>Bacteria</taxon>
        <taxon>Bacillati</taxon>
        <taxon>Actinomycetota</taxon>
        <taxon>Actinomycetes</taxon>
        <taxon>Micrococcales</taxon>
        <taxon>Micrococcaceae</taxon>
        <taxon>Arthrobacter</taxon>
    </lineage>
</organism>